<accession>A0A094ZYE9</accession>
<dbReference type="SUPFAM" id="SSF47473">
    <property type="entry name" value="EF-hand"/>
    <property type="match status" value="1"/>
</dbReference>
<dbReference type="GO" id="GO:0030286">
    <property type="term" value="C:dynein complex"/>
    <property type="evidence" value="ECO:0007669"/>
    <property type="project" value="InterPro"/>
</dbReference>
<sequence>MEQLIELFFELDKDNNEIVDKQELINYCQENKLDMEMVNRWLSRCDTDKNNKITFDEFCRGFGIKLNEMRVEKIERALTWDNVTPVKPSNINIIKSAMSETKQAKVIETFQKLMQQYGADEKNLDKVSSELKKFLEETYGNVWHVIIMNGSFWMSYSHEPFCSLQFKMNRHSCSVWRTPSGQRYSS</sequence>
<dbReference type="InterPro" id="IPR002048">
    <property type="entry name" value="EF_hand_dom"/>
</dbReference>
<dbReference type="GeneID" id="24595678"/>
<reference evidence="4" key="1">
    <citation type="journal article" date="2012" name="Nat. Genet.">
        <title>Whole-genome sequence of Schistosoma haematobium.</title>
        <authorList>
            <person name="Young N.D."/>
            <person name="Jex A.R."/>
            <person name="Li B."/>
            <person name="Liu S."/>
            <person name="Yang L."/>
            <person name="Xiong Z."/>
            <person name="Li Y."/>
            <person name="Cantacessi C."/>
            <person name="Hall R.S."/>
            <person name="Xu X."/>
            <person name="Chen F."/>
            <person name="Wu X."/>
            <person name="Zerlotini A."/>
            <person name="Oliveira G."/>
            <person name="Hofmann A."/>
            <person name="Zhang G."/>
            <person name="Fang X."/>
            <person name="Kang Y."/>
            <person name="Campbell B.E."/>
            <person name="Loukas A."/>
            <person name="Ranganathan S."/>
            <person name="Rollinson D."/>
            <person name="Rinaldi G."/>
            <person name="Brindley P.J."/>
            <person name="Yang H."/>
            <person name="Wang J."/>
            <person name="Wang J."/>
            <person name="Gasser R.B."/>
        </authorList>
    </citation>
    <scope>NUCLEOTIDE SEQUENCE [LARGE SCALE GENOMIC DNA]</scope>
</reference>
<dbReference type="KEGG" id="shx:MS3_00001645"/>
<dbReference type="PROSITE" id="PS50222">
    <property type="entry name" value="EF_HAND_2"/>
    <property type="match status" value="1"/>
</dbReference>
<dbReference type="CTD" id="24595678"/>
<dbReference type="CDD" id="cd00051">
    <property type="entry name" value="EFh"/>
    <property type="match status" value="1"/>
</dbReference>
<keyword evidence="5" id="KW-1185">Reference proteome</keyword>
<dbReference type="EMBL" id="KL251337">
    <property type="protein sequence ID" value="KGB39990.1"/>
    <property type="molecule type" value="Genomic_DNA"/>
</dbReference>
<dbReference type="STRING" id="6185.A0A094ZYE9"/>
<reference evidence="3" key="3">
    <citation type="submission" date="2021-06" db="EMBL/GenBank/DDBJ databases">
        <title>Chromosome-level genome assembly for S. haematobium.</title>
        <authorList>
            <person name="Stroehlein A.J."/>
        </authorList>
    </citation>
    <scope>NUCLEOTIDE SEQUENCE</scope>
</reference>
<dbReference type="SUPFAM" id="SSF54648">
    <property type="entry name" value="DLC"/>
    <property type="match status" value="1"/>
</dbReference>
<reference evidence="3" key="4">
    <citation type="journal article" date="2022" name="PLoS Pathog.">
        <title>Chromosome-level genome of Schistosoma haematobium underpins genome-wide explorations of molecular variation.</title>
        <authorList>
            <person name="Stroehlein A.J."/>
            <person name="Korhonen P.K."/>
            <person name="Lee V.V."/>
            <person name="Ralph S.A."/>
            <person name="Mentink-Kane M."/>
            <person name="You H."/>
            <person name="McManus D.P."/>
            <person name="Tchuente L.T."/>
            <person name="Stothard J.R."/>
            <person name="Kaur P."/>
            <person name="Dudchenko O."/>
            <person name="Aiden E.L."/>
            <person name="Yang B."/>
            <person name="Yang H."/>
            <person name="Emery A.M."/>
            <person name="Webster B.L."/>
            <person name="Brindley P.J."/>
            <person name="Rollinson D."/>
            <person name="Chang B.C.H."/>
            <person name="Gasser R.B."/>
            <person name="Young N.D."/>
        </authorList>
    </citation>
    <scope>NUCLEOTIDE SEQUENCE</scope>
</reference>
<dbReference type="PROSITE" id="PS00018">
    <property type="entry name" value="EF_HAND_1"/>
    <property type="match status" value="1"/>
</dbReference>
<dbReference type="RefSeq" id="XP_012799748.1">
    <property type="nucleotide sequence ID" value="XM_012944294.3"/>
</dbReference>
<dbReference type="InterPro" id="IPR037177">
    <property type="entry name" value="DLC_sf"/>
</dbReference>
<dbReference type="Gene3D" id="1.10.238.10">
    <property type="entry name" value="EF-hand"/>
    <property type="match status" value="1"/>
</dbReference>
<dbReference type="CDD" id="cd21454">
    <property type="entry name" value="DLC-like_TAL"/>
    <property type="match status" value="1"/>
</dbReference>
<evidence type="ECO:0000259" key="2">
    <source>
        <dbReference type="PROSITE" id="PS50222"/>
    </source>
</evidence>
<evidence type="ECO:0000313" key="3">
    <source>
        <dbReference type="EMBL" id="KAH9595687.1"/>
    </source>
</evidence>
<gene>
    <name evidence="3" type="primary">A12_2</name>
    <name evidence="3" type="ORF">MS3_00001645</name>
    <name evidence="4" type="ORF">MS3_08444</name>
</gene>
<dbReference type="AlphaFoldDB" id="A0A094ZYE9"/>
<protein>
    <submittedName>
        <fullName evidence="4">Tegument antigen</fullName>
    </submittedName>
</protein>
<evidence type="ECO:0000313" key="4">
    <source>
        <dbReference type="EMBL" id="KGB39990.1"/>
    </source>
</evidence>
<reference evidence="3" key="2">
    <citation type="journal article" date="2019" name="Gigascience">
        <title>High-quality Schistosoma haematobium genome achieved by single-molecule and long-range sequencing.</title>
        <authorList>
            <person name="Stroehlein A.J."/>
            <person name="Korhonen P.K."/>
            <person name="Chong T.M."/>
            <person name="Lim Y.L."/>
            <person name="Chan K.G."/>
            <person name="Webster B."/>
            <person name="Rollinson D."/>
            <person name="Brindley P.J."/>
            <person name="Gasser R.B."/>
            <person name="Young N.D."/>
        </authorList>
    </citation>
    <scope>NUCLEOTIDE SEQUENCE</scope>
</reference>
<evidence type="ECO:0000256" key="1">
    <source>
        <dbReference type="ARBA" id="ARBA00022837"/>
    </source>
</evidence>
<name>A0A094ZYE9_SCHHA</name>
<dbReference type="InterPro" id="IPR011992">
    <property type="entry name" value="EF-hand-dom_pair"/>
</dbReference>
<keyword evidence="1" id="KW-0106">Calcium</keyword>
<proteinExistence type="predicted"/>
<dbReference type="EMBL" id="AMPZ03000001">
    <property type="protein sequence ID" value="KAH9595687.1"/>
    <property type="molecule type" value="Genomic_DNA"/>
</dbReference>
<dbReference type="SMART" id="SM01375">
    <property type="entry name" value="Dynein_light"/>
    <property type="match status" value="1"/>
</dbReference>
<dbReference type="Gene3D" id="3.30.740.10">
    <property type="entry name" value="Protein Inhibitor Of Neuronal Nitric Oxide Synthase"/>
    <property type="match status" value="1"/>
</dbReference>
<dbReference type="Pfam" id="PF13499">
    <property type="entry name" value="EF-hand_7"/>
    <property type="match status" value="1"/>
</dbReference>
<dbReference type="Proteomes" id="UP000471633">
    <property type="component" value="Unassembled WGS sequence"/>
</dbReference>
<dbReference type="GO" id="GO:0005509">
    <property type="term" value="F:calcium ion binding"/>
    <property type="evidence" value="ECO:0007669"/>
    <property type="project" value="InterPro"/>
</dbReference>
<dbReference type="GO" id="GO:0007017">
    <property type="term" value="P:microtubule-based process"/>
    <property type="evidence" value="ECO:0007669"/>
    <property type="project" value="InterPro"/>
</dbReference>
<dbReference type="SMART" id="SM00054">
    <property type="entry name" value="EFh"/>
    <property type="match status" value="2"/>
</dbReference>
<feature type="domain" description="EF-hand" evidence="2">
    <location>
        <begin position="33"/>
        <end position="68"/>
    </location>
</feature>
<dbReference type="InterPro" id="IPR001372">
    <property type="entry name" value="Dynein_light_chain_typ-1/2"/>
</dbReference>
<evidence type="ECO:0000313" key="5">
    <source>
        <dbReference type="Proteomes" id="UP000471633"/>
    </source>
</evidence>
<organism evidence="4">
    <name type="scientific">Schistosoma haematobium</name>
    <name type="common">Blood fluke</name>
    <dbReference type="NCBI Taxonomy" id="6185"/>
    <lineage>
        <taxon>Eukaryota</taxon>
        <taxon>Metazoa</taxon>
        <taxon>Spiralia</taxon>
        <taxon>Lophotrochozoa</taxon>
        <taxon>Platyhelminthes</taxon>
        <taxon>Trematoda</taxon>
        <taxon>Digenea</taxon>
        <taxon>Strigeidida</taxon>
        <taxon>Schistosomatoidea</taxon>
        <taxon>Schistosomatidae</taxon>
        <taxon>Schistosoma</taxon>
    </lineage>
</organism>
<dbReference type="Pfam" id="PF01221">
    <property type="entry name" value="Dynein_light"/>
    <property type="match status" value="1"/>
</dbReference>
<dbReference type="InterPro" id="IPR018247">
    <property type="entry name" value="EF_Hand_1_Ca_BS"/>
</dbReference>